<evidence type="ECO:0000313" key="2">
    <source>
        <dbReference type="Proteomes" id="UP000827721"/>
    </source>
</evidence>
<protein>
    <submittedName>
        <fullName evidence="1">Uncharacterized protein</fullName>
    </submittedName>
</protein>
<dbReference type="SUPFAM" id="SSF56112">
    <property type="entry name" value="Protein kinase-like (PK-like)"/>
    <property type="match status" value="1"/>
</dbReference>
<gene>
    <name evidence="1" type="ORF">JRO89_XS08G0111700</name>
</gene>
<dbReference type="Gene3D" id="3.30.200.20">
    <property type="entry name" value="Phosphorylase Kinase, domain 1"/>
    <property type="match status" value="1"/>
</dbReference>
<keyword evidence="2" id="KW-1185">Reference proteome</keyword>
<dbReference type="InterPro" id="IPR050823">
    <property type="entry name" value="Plant_Ser_Thr_Prot_Kinase"/>
</dbReference>
<dbReference type="InterPro" id="IPR011009">
    <property type="entry name" value="Kinase-like_dom_sf"/>
</dbReference>
<accession>A0ABQ8HP91</accession>
<dbReference type="Proteomes" id="UP000827721">
    <property type="component" value="Unassembled WGS sequence"/>
</dbReference>
<dbReference type="PANTHER" id="PTHR45621">
    <property type="entry name" value="OS01G0588500 PROTEIN-RELATED"/>
    <property type="match status" value="1"/>
</dbReference>
<organism evidence="1 2">
    <name type="scientific">Xanthoceras sorbifolium</name>
    <dbReference type="NCBI Taxonomy" id="99658"/>
    <lineage>
        <taxon>Eukaryota</taxon>
        <taxon>Viridiplantae</taxon>
        <taxon>Streptophyta</taxon>
        <taxon>Embryophyta</taxon>
        <taxon>Tracheophyta</taxon>
        <taxon>Spermatophyta</taxon>
        <taxon>Magnoliopsida</taxon>
        <taxon>eudicotyledons</taxon>
        <taxon>Gunneridae</taxon>
        <taxon>Pentapetalae</taxon>
        <taxon>rosids</taxon>
        <taxon>malvids</taxon>
        <taxon>Sapindales</taxon>
        <taxon>Sapindaceae</taxon>
        <taxon>Xanthoceroideae</taxon>
        <taxon>Xanthoceras</taxon>
    </lineage>
</organism>
<comment type="caution">
    <text evidence="1">The sequence shown here is derived from an EMBL/GenBank/DDBJ whole genome shotgun (WGS) entry which is preliminary data.</text>
</comment>
<proteinExistence type="predicted"/>
<reference evidence="1 2" key="1">
    <citation type="submission" date="2021-02" db="EMBL/GenBank/DDBJ databases">
        <title>Plant Genome Project.</title>
        <authorList>
            <person name="Zhang R.-G."/>
        </authorList>
    </citation>
    <scope>NUCLEOTIDE SEQUENCE [LARGE SCALE GENOMIC DNA]</scope>
    <source>
        <tissue evidence="1">Leaves</tissue>
    </source>
</reference>
<sequence length="87" mass="9750">MLATSQLKEFSFKELKIATGNFSSDAYLGDGYLLKVYKGWMDDKTLAPSKSGDGMAVAVKDFNSEREGHFELWQVPSSMTRPVYCID</sequence>
<dbReference type="EMBL" id="JAFEMO010000008">
    <property type="protein sequence ID" value="KAH7566182.1"/>
    <property type="molecule type" value="Genomic_DNA"/>
</dbReference>
<evidence type="ECO:0000313" key="1">
    <source>
        <dbReference type="EMBL" id="KAH7566182.1"/>
    </source>
</evidence>
<name>A0ABQ8HP91_9ROSI</name>